<organism evidence="4 5">
    <name type="scientific">Odobenus rosmarus divergens</name>
    <name type="common">Pacific walrus</name>
    <dbReference type="NCBI Taxonomy" id="9708"/>
    <lineage>
        <taxon>Eukaryota</taxon>
        <taxon>Metazoa</taxon>
        <taxon>Chordata</taxon>
        <taxon>Craniata</taxon>
        <taxon>Vertebrata</taxon>
        <taxon>Euteleostomi</taxon>
        <taxon>Mammalia</taxon>
        <taxon>Eutheria</taxon>
        <taxon>Laurasiatheria</taxon>
        <taxon>Carnivora</taxon>
        <taxon>Caniformia</taxon>
        <taxon>Pinnipedia</taxon>
        <taxon>Odobenidae</taxon>
        <taxon>Odobenus</taxon>
    </lineage>
</organism>
<reference evidence="5" key="1">
    <citation type="submission" date="2025-08" db="UniProtKB">
        <authorList>
            <consortium name="RefSeq"/>
        </authorList>
    </citation>
    <scope>IDENTIFICATION</scope>
</reference>
<dbReference type="InterPro" id="IPR017441">
    <property type="entry name" value="Protein_kinase_ATP_BS"/>
</dbReference>
<feature type="domain" description="Protein kinase" evidence="3">
    <location>
        <begin position="297"/>
        <end position="336"/>
    </location>
</feature>
<evidence type="ECO:0000313" key="5">
    <source>
        <dbReference type="RefSeq" id="XP_004409316.1"/>
    </source>
</evidence>
<evidence type="ECO:0000256" key="1">
    <source>
        <dbReference type="PROSITE-ProRule" id="PRU10141"/>
    </source>
</evidence>
<dbReference type="PROSITE" id="PS50011">
    <property type="entry name" value="PROTEIN_KINASE_DOM"/>
    <property type="match status" value="1"/>
</dbReference>
<feature type="region of interest" description="Disordered" evidence="2">
    <location>
        <begin position="27"/>
        <end position="55"/>
    </location>
</feature>
<dbReference type="GeneID" id="101384822"/>
<accession>A0A2U3WKB4</accession>
<dbReference type="InterPro" id="IPR011009">
    <property type="entry name" value="Kinase-like_dom_sf"/>
</dbReference>
<evidence type="ECO:0000313" key="4">
    <source>
        <dbReference type="Proteomes" id="UP000245340"/>
    </source>
</evidence>
<dbReference type="Gene3D" id="3.30.200.20">
    <property type="entry name" value="Phosphorylase Kinase, domain 1"/>
    <property type="match status" value="1"/>
</dbReference>
<dbReference type="GO" id="GO:0005524">
    <property type="term" value="F:ATP binding"/>
    <property type="evidence" value="ECO:0007669"/>
    <property type="project" value="UniProtKB-UniRule"/>
</dbReference>
<feature type="binding site" evidence="1">
    <location>
        <position position="326"/>
    </location>
    <ligand>
        <name>ATP</name>
        <dbReference type="ChEBI" id="CHEBI:30616"/>
    </ligand>
</feature>
<feature type="region of interest" description="Disordered" evidence="2">
    <location>
        <begin position="192"/>
        <end position="243"/>
    </location>
</feature>
<dbReference type="GO" id="GO:0004672">
    <property type="term" value="F:protein kinase activity"/>
    <property type="evidence" value="ECO:0007669"/>
    <property type="project" value="InterPro"/>
</dbReference>
<dbReference type="STRING" id="9708.A0A2U3WKB4"/>
<feature type="non-terminal residue" evidence="5">
    <location>
        <position position="336"/>
    </location>
</feature>
<dbReference type="RefSeq" id="XP_004409316.1">
    <property type="nucleotide sequence ID" value="XM_004409259.1"/>
</dbReference>
<evidence type="ECO:0000256" key="2">
    <source>
        <dbReference type="SAM" id="MobiDB-lite"/>
    </source>
</evidence>
<dbReference type="Proteomes" id="UP000245340">
    <property type="component" value="Unplaced"/>
</dbReference>
<name>A0A2U3WKB4_ODORO</name>
<protein>
    <submittedName>
        <fullName evidence="5">Uncharacterized protein LOC101384822</fullName>
    </submittedName>
</protein>
<feature type="region of interest" description="Disordered" evidence="2">
    <location>
        <begin position="89"/>
        <end position="124"/>
    </location>
</feature>
<dbReference type="SUPFAM" id="SSF56112">
    <property type="entry name" value="Protein kinase-like (PK-like)"/>
    <property type="match status" value="1"/>
</dbReference>
<gene>
    <name evidence="5" type="primary">LOC101384822</name>
</gene>
<keyword evidence="1" id="KW-0547">Nucleotide-binding</keyword>
<dbReference type="PROSITE" id="PS00107">
    <property type="entry name" value="PROTEIN_KINASE_ATP"/>
    <property type="match status" value="1"/>
</dbReference>
<dbReference type="KEGG" id="oro:101384822"/>
<dbReference type="AlphaFoldDB" id="A0A2U3WKB4"/>
<proteinExistence type="predicted"/>
<keyword evidence="1" id="KW-0067">ATP-binding</keyword>
<keyword evidence="4" id="KW-1185">Reference proteome</keyword>
<dbReference type="InterPro" id="IPR000719">
    <property type="entry name" value="Prot_kinase_dom"/>
</dbReference>
<dbReference type="InParanoid" id="A0A2U3WKB4"/>
<sequence length="336" mass="36394">MKWWLTSPSHPGHRGSRVGLERFLAPRAPNTAGGLHGPRQHPRAAHDLTPHLSAKSTPDLGSSFIASLTGLRPIRALFSLAAQSRSSAGSWGSVRQPRCQREAGRPRARTLGRAPARPAPAPADSCSWARAVRSQFLGLRPLGLPPLGPYPSSPGALVSQLLASRPVPGCFPFPGPFFLSILHPAFGERGWKGGGWSVQRRRKQGPEEEEEEENRRTVGRRPHATLSGHLPSRPAPAHTPSRASYFRTRKVRAALGDSAVGPVPGKPRVCSSLVCRAPSQGPRMASTTTCTRFTDEYQLFEELGKGAFSVVRRCMKIPTGQEYAAKIINTKKLSAR</sequence>
<evidence type="ECO:0000259" key="3">
    <source>
        <dbReference type="PROSITE" id="PS50011"/>
    </source>
</evidence>